<proteinExistence type="predicted"/>
<evidence type="ECO:0000313" key="2">
    <source>
        <dbReference type="Proteomes" id="UP000246132"/>
    </source>
</evidence>
<reference evidence="1 2" key="1">
    <citation type="journal article" date="2018" name="Int. J. Syst. Bacteriol.">
        <title>Oceaniradius stylonemae gen. nov., sp. nov., isolated from a red alga, Stylonema cornu-cervi.</title>
        <authorList>
            <person name="Jeong S."/>
        </authorList>
    </citation>
    <scope>NUCLEOTIDE SEQUENCE [LARGE SCALE GENOMIC DNA]</scope>
    <source>
        <strain evidence="1 2">StC1</strain>
    </source>
</reference>
<sequence>MDFIDDSWFTLEDAATDNQLRNSIAHYKTNYDEVSQVIEYFPRREGMEEERSESMQFIEFMRRILLAYREMHRMHHLIKAILYYPMLMR</sequence>
<protein>
    <submittedName>
        <fullName evidence="1">Uncharacterized protein</fullName>
    </submittedName>
</protein>
<dbReference type="Proteomes" id="UP000246132">
    <property type="component" value="Unassembled WGS sequence"/>
</dbReference>
<comment type="caution">
    <text evidence="1">The sequence shown here is derived from an EMBL/GenBank/DDBJ whole genome shotgun (WGS) entry which is preliminary data.</text>
</comment>
<dbReference type="AlphaFoldDB" id="A0A3A8ATG0"/>
<dbReference type="EMBL" id="QFWV02000001">
    <property type="protein sequence ID" value="RKF08651.1"/>
    <property type="molecule type" value="Genomic_DNA"/>
</dbReference>
<accession>A0A3A8ATG0</accession>
<name>A0A3A8ATG0_9HYPH</name>
<evidence type="ECO:0000313" key="1">
    <source>
        <dbReference type="EMBL" id="RKF08651.1"/>
    </source>
</evidence>
<gene>
    <name evidence="1" type="ORF">DEM25_001330</name>
</gene>
<organism evidence="1 2">
    <name type="scientific">Oceaniradius stylonematis</name>
    <dbReference type="NCBI Taxonomy" id="2184161"/>
    <lineage>
        <taxon>Bacteria</taxon>
        <taxon>Pseudomonadati</taxon>
        <taxon>Pseudomonadota</taxon>
        <taxon>Alphaproteobacteria</taxon>
        <taxon>Hyphomicrobiales</taxon>
        <taxon>Ahrensiaceae</taxon>
        <taxon>Oceaniradius</taxon>
    </lineage>
</organism>
<keyword evidence="2" id="KW-1185">Reference proteome</keyword>